<evidence type="ECO:0000259" key="1">
    <source>
        <dbReference type="Pfam" id="PF10090"/>
    </source>
</evidence>
<evidence type="ECO:0000313" key="2">
    <source>
        <dbReference type="EMBL" id="SPF30238.1"/>
    </source>
</evidence>
<dbReference type="OrthoDB" id="9803702at2"/>
<dbReference type="InterPro" id="IPR036890">
    <property type="entry name" value="HATPase_C_sf"/>
</dbReference>
<accession>A0A2R8ADT9</accession>
<keyword evidence="3" id="KW-1185">Reference proteome</keyword>
<proteinExistence type="predicted"/>
<dbReference type="Gene3D" id="3.30.565.10">
    <property type="entry name" value="Histidine kinase-like ATPase, C-terminal domain"/>
    <property type="match status" value="1"/>
</dbReference>
<dbReference type="RefSeq" id="WP_108782948.1">
    <property type="nucleotide sequence ID" value="NZ_OMKW01000003.1"/>
</dbReference>
<dbReference type="Gene3D" id="1.10.287.130">
    <property type="match status" value="1"/>
</dbReference>
<gene>
    <name evidence="2" type="ORF">POI8812_02574</name>
</gene>
<dbReference type="EMBL" id="OMKW01000003">
    <property type="protein sequence ID" value="SPF30238.1"/>
    <property type="molecule type" value="Genomic_DNA"/>
</dbReference>
<reference evidence="2 3" key="1">
    <citation type="submission" date="2018-03" db="EMBL/GenBank/DDBJ databases">
        <authorList>
            <person name="Keele B.F."/>
        </authorList>
    </citation>
    <scope>NUCLEOTIDE SEQUENCE [LARGE SCALE GENOMIC DNA]</scope>
    <source>
        <strain evidence="2 3">CeCT 8812</strain>
    </source>
</reference>
<sequence length="225" mass="23981">MSVALATVRVSPINALDAMSVSEPQQSDLAALVTARICHDLVSSVGAVDNGVELISSLGAAPQPADLAMIAESARTATLRMRMFRVAFGPHKGAAIDAAHLHECCKTALSRPRLSLDWHLDQTALPQPEGQLLLLLVMCAESAMARGGTLEVRHDAEGITLKAVTERPRIDADVWAWLDADGPSHLPAPGQVHFAFAHIAAERIGWHLAWSSSGDQLTVAARRPD</sequence>
<dbReference type="Proteomes" id="UP000244932">
    <property type="component" value="Unassembled WGS sequence"/>
</dbReference>
<organism evidence="2 3">
    <name type="scientific">Pontivivens insulae</name>
    <dbReference type="NCBI Taxonomy" id="1639689"/>
    <lineage>
        <taxon>Bacteria</taxon>
        <taxon>Pseudomonadati</taxon>
        <taxon>Pseudomonadota</taxon>
        <taxon>Alphaproteobacteria</taxon>
        <taxon>Rhodobacterales</taxon>
        <taxon>Paracoccaceae</taxon>
        <taxon>Pontivivens</taxon>
    </lineage>
</organism>
<dbReference type="AlphaFoldDB" id="A0A2R8ADT9"/>
<evidence type="ECO:0000313" key="3">
    <source>
        <dbReference type="Proteomes" id="UP000244932"/>
    </source>
</evidence>
<feature type="domain" description="Histidine phosphotransferase ChpT C-terminal" evidence="1">
    <location>
        <begin position="100"/>
        <end position="215"/>
    </location>
</feature>
<dbReference type="Pfam" id="PF10090">
    <property type="entry name" value="HPTransfase"/>
    <property type="match status" value="1"/>
</dbReference>
<name>A0A2R8ADT9_9RHOB</name>
<protein>
    <recommendedName>
        <fullName evidence="1">Histidine phosphotransferase ChpT C-terminal domain-containing protein</fullName>
    </recommendedName>
</protein>
<dbReference type="InterPro" id="IPR018762">
    <property type="entry name" value="ChpT_C"/>
</dbReference>